<reference evidence="6" key="2">
    <citation type="submission" date="2015-01" db="EMBL/GenBank/DDBJ databases">
        <title>Evolutionary Origins and Diversification of the Mycorrhizal Mutualists.</title>
        <authorList>
            <consortium name="DOE Joint Genome Institute"/>
            <consortium name="Mycorrhizal Genomics Consortium"/>
            <person name="Kohler A."/>
            <person name="Kuo A."/>
            <person name="Nagy L.G."/>
            <person name="Floudas D."/>
            <person name="Copeland A."/>
            <person name="Barry K.W."/>
            <person name="Cichocki N."/>
            <person name="Veneault-Fourrey C."/>
            <person name="LaButti K."/>
            <person name="Lindquist E.A."/>
            <person name="Lipzen A."/>
            <person name="Lundell T."/>
            <person name="Morin E."/>
            <person name="Murat C."/>
            <person name="Riley R."/>
            <person name="Ohm R."/>
            <person name="Sun H."/>
            <person name="Tunlid A."/>
            <person name="Henrissat B."/>
            <person name="Grigoriev I.V."/>
            <person name="Hibbett D.S."/>
            <person name="Martin F."/>
        </authorList>
    </citation>
    <scope>NUCLEOTIDE SEQUENCE [LARGE SCALE GENOMIC DNA]</scope>
    <source>
        <strain evidence="6">MAFF 305830</strain>
    </source>
</reference>
<dbReference type="InterPro" id="IPR011333">
    <property type="entry name" value="SKP1/BTB/POZ_sf"/>
</dbReference>
<comment type="subcellular location">
    <subcellularLocation>
        <location evidence="1">Nucleus</location>
    </subcellularLocation>
</comment>
<sequence>MAEDSEQAKQSDWVKIISKRDGHSFIVPRDVAMGSGFLRNSFNPEAGFLEGTQNTCEVDDRAIIVEKVMEYLAHKNLYAKAGPREEIPDFQERIPPDIALELLMAADFLEA</sequence>
<evidence type="ECO:0000313" key="5">
    <source>
        <dbReference type="EMBL" id="KIM27865.1"/>
    </source>
</evidence>
<protein>
    <recommendedName>
        <fullName evidence="3">Elongin-C</fullName>
    </recommendedName>
</protein>
<organism evidence="5 6">
    <name type="scientific">Serendipita vermifera MAFF 305830</name>
    <dbReference type="NCBI Taxonomy" id="933852"/>
    <lineage>
        <taxon>Eukaryota</taxon>
        <taxon>Fungi</taxon>
        <taxon>Dikarya</taxon>
        <taxon>Basidiomycota</taxon>
        <taxon>Agaricomycotina</taxon>
        <taxon>Agaricomycetes</taxon>
        <taxon>Sebacinales</taxon>
        <taxon>Serendipitaceae</taxon>
        <taxon>Serendipita</taxon>
    </lineage>
</organism>
<dbReference type="STRING" id="933852.A0A0C3ATH0"/>
<dbReference type="OrthoDB" id="249087at2759"/>
<dbReference type="PANTHER" id="PTHR20648">
    <property type="entry name" value="ELONGIN-C"/>
    <property type="match status" value="1"/>
</dbReference>
<comment type="similarity">
    <text evidence="2">Belongs to the SKP1 family.</text>
</comment>
<dbReference type="GO" id="GO:0005634">
    <property type="term" value="C:nucleus"/>
    <property type="evidence" value="ECO:0007669"/>
    <property type="project" value="UniProtKB-SubCell"/>
</dbReference>
<dbReference type="HOGENOM" id="CLU_130038_2_1_1"/>
<evidence type="ECO:0000256" key="3">
    <source>
        <dbReference type="ARBA" id="ARBA00021347"/>
    </source>
</evidence>
<dbReference type="SMART" id="SM00512">
    <property type="entry name" value="Skp1"/>
    <property type="match status" value="1"/>
</dbReference>
<evidence type="ECO:0000256" key="1">
    <source>
        <dbReference type="ARBA" id="ARBA00004123"/>
    </source>
</evidence>
<gene>
    <name evidence="5" type="ORF">M408DRAFT_329796</name>
</gene>
<dbReference type="InterPro" id="IPR001232">
    <property type="entry name" value="SKP1-like"/>
</dbReference>
<keyword evidence="4" id="KW-0539">Nucleus</keyword>
<dbReference type="GO" id="GO:0006511">
    <property type="term" value="P:ubiquitin-dependent protein catabolic process"/>
    <property type="evidence" value="ECO:0007669"/>
    <property type="project" value="InterPro"/>
</dbReference>
<evidence type="ECO:0000256" key="2">
    <source>
        <dbReference type="ARBA" id="ARBA00009993"/>
    </source>
</evidence>
<dbReference type="SUPFAM" id="SSF54695">
    <property type="entry name" value="POZ domain"/>
    <property type="match status" value="1"/>
</dbReference>
<dbReference type="EMBL" id="KN824296">
    <property type="protein sequence ID" value="KIM27865.1"/>
    <property type="molecule type" value="Genomic_DNA"/>
</dbReference>
<dbReference type="AlphaFoldDB" id="A0A0C3ATH0"/>
<reference evidence="5 6" key="1">
    <citation type="submission" date="2014-04" db="EMBL/GenBank/DDBJ databases">
        <authorList>
            <consortium name="DOE Joint Genome Institute"/>
            <person name="Kuo A."/>
            <person name="Zuccaro A."/>
            <person name="Kohler A."/>
            <person name="Nagy L.G."/>
            <person name="Floudas D."/>
            <person name="Copeland A."/>
            <person name="Barry K.W."/>
            <person name="Cichocki N."/>
            <person name="Veneault-Fourrey C."/>
            <person name="LaButti K."/>
            <person name="Lindquist E.A."/>
            <person name="Lipzen A."/>
            <person name="Lundell T."/>
            <person name="Morin E."/>
            <person name="Murat C."/>
            <person name="Sun H."/>
            <person name="Tunlid A."/>
            <person name="Henrissat B."/>
            <person name="Grigoriev I.V."/>
            <person name="Hibbett D.S."/>
            <person name="Martin F."/>
            <person name="Nordberg H.P."/>
            <person name="Cantor M.N."/>
            <person name="Hua S.X."/>
        </authorList>
    </citation>
    <scope>NUCLEOTIDE SEQUENCE [LARGE SCALE GENOMIC DNA]</scope>
    <source>
        <strain evidence="5 6">MAFF 305830</strain>
    </source>
</reference>
<name>A0A0C3ATH0_SERVB</name>
<proteinExistence type="inferred from homology"/>
<evidence type="ECO:0000256" key="4">
    <source>
        <dbReference type="ARBA" id="ARBA00023242"/>
    </source>
</evidence>
<accession>A0A0C3ATH0</accession>
<dbReference type="FunFam" id="3.30.710.10:FF:000035">
    <property type="entry name" value="Elongin C transcription elongation factor"/>
    <property type="match status" value="1"/>
</dbReference>
<dbReference type="Proteomes" id="UP000054097">
    <property type="component" value="Unassembled WGS sequence"/>
</dbReference>
<dbReference type="Gene3D" id="3.30.710.10">
    <property type="entry name" value="Potassium Channel Kv1.1, Chain A"/>
    <property type="match status" value="1"/>
</dbReference>
<keyword evidence="6" id="KW-1185">Reference proteome</keyword>
<dbReference type="InterPro" id="IPR039948">
    <property type="entry name" value="ELC1"/>
</dbReference>
<evidence type="ECO:0000313" key="6">
    <source>
        <dbReference type="Proteomes" id="UP000054097"/>
    </source>
</evidence>